<dbReference type="GO" id="GO:0016020">
    <property type="term" value="C:membrane"/>
    <property type="evidence" value="ECO:0007669"/>
    <property type="project" value="UniProtKB-SubCell"/>
</dbReference>
<reference evidence="7" key="1">
    <citation type="submission" date="2019-10" db="EMBL/GenBank/DDBJ databases">
        <authorList>
            <consortium name="DOE Joint Genome Institute"/>
            <person name="Kuo A."/>
            <person name="Miyauchi S."/>
            <person name="Kiss E."/>
            <person name="Drula E."/>
            <person name="Kohler A."/>
            <person name="Sanchez-Garcia M."/>
            <person name="Andreopoulos B."/>
            <person name="Barry K.W."/>
            <person name="Bonito G."/>
            <person name="Buee M."/>
            <person name="Carver A."/>
            <person name="Chen C."/>
            <person name="Cichocki N."/>
            <person name="Clum A."/>
            <person name="Culley D."/>
            <person name="Crous P.W."/>
            <person name="Fauchery L."/>
            <person name="Girlanda M."/>
            <person name="Hayes R."/>
            <person name="Keri Z."/>
            <person name="LaButti K."/>
            <person name="Lipzen A."/>
            <person name="Lombard V."/>
            <person name="Magnuson J."/>
            <person name="Maillard F."/>
            <person name="Morin E."/>
            <person name="Murat C."/>
            <person name="Nolan M."/>
            <person name="Ohm R."/>
            <person name="Pangilinan J."/>
            <person name="Pereira M."/>
            <person name="Perotto S."/>
            <person name="Peter M."/>
            <person name="Riley R."/>
            <person name="Sitrit Y."/>
            <person name="Stielow B."/>
            <person name="Szollosi G."/>
            <person name="Zifcakova L."/>
            <person name="Stursova M."/>
            <person name="Spatafora J.W."/>
            <person name="Tedersoo L."/>
            <person name="Vaario L.-M."/>
            <person name="Yamada A."/>
            <person name="Yan M."/>
            <person name="Wang P."/>
            <person name="Xu J."/>
            <person name="Bruns T."/>
            <person name="Baldrian P."/>
            <person name="Vilgalys R."/>
            <person name="Henrissat B."/>
            <person name="Grigoriev I.V."/>
            <person name="Hibbett D."/>
            <person name="Nagy L.G."/>
            <person name="Martin F.M."/>
        </authorList>
    </citation>
    <scope>NUCLEOTIDE SEQUENCE</scope>
    <source>
        <strain evidence="7">Prilba</strain>
    </source>
</reference>
<feature type="transmembrane region" description="Helical" evidence="6">
    <location>
        <begin position="539"/>
        <end position="562"/>
    </location>
</feature>
<evidence type="ECO:0000313" key="8">
    <source>
        <dbReference type="Proteomes" id="UP000759537"/>
    </source>
</evidence>
<protein>
    <submittedName>
        <fullName evidence="7">MFS general substrate transporter</fullName>
    </submittedName>
</protein>
<evidence type="ECO:0000256" key="5">
    <source>
        <dbReference type="SAM" id="MobiDB-lite"/>
    </source>
</evidence>
<gene>
    <name evidence="7" type="ORF">DFH94DRAFT_690653</name>
</gene>
<keyword evidence="3 6" id="KW-1133">Transmembrane helix</keyword>
<comment type="subcellular location">
    <subcellularLocation>
        <location evidence="1">Membrane</location>
        <topology evidence="1">Multi-pass membrane protein</topology>
    </subcellularLocation>
</comment>
<dbReference type="EMBL" id="WHVB01000005">
    <property type="protein sequence ID" value="KAF8482437.1"/>
    <property type="molecule type" value="Genomic_DNA"/>
</dbReference>
<dbReference type="AlphaFoldDB" id="A0A9P5TAK7"/>
<dbReference type="PANTHER" id="PTHR23507">
    <property type="entry name" value="ZGC:174356"/>
    <property type="match status" value="1"/>
</dbReference>
<feature type="transmembrane region" description="Helical" evidence="6">
    <location>
        <begin position="502"/>
        <end position="519"/>
    </location>
</feature>
<dbReference type="InterPro" id="IPR036259">
    <property type="entry name" value="MFS_trans_sf"/>
</dbReference>
<evidence type="ECO:0000256" key="1">
    <source>
        <dbReference type="ARBA" id="ARBA00004141"/>
    </source>
</evidence>
<feature type="region of interest" description="Disordered" evidence="5">
    <location>
        <begin position="444"/>
        <end position="465"/>
    </location>
</feature>
<dbReference type="Pfam" id="PF07690">
    <property type="entry name" value="MFS_1"/>
    <property type="match status" value="1"/>
</dbReference>
<evidence type="ECO:0000256" key="6">
    <source>
        <dbReference type="SAM" id="Phobius"/>
    </source>
</evidence>
<dbReference type="OrthoDB" id="3026777at2759"/>
<evidence type="ECO:0000256" key="4">
    <source>
        <dbReference type="ARBA" id="ARBA00023136"/>
    </source>
</evidence>
<feature type="transmembrane region" description="Helical" evidence="6">
    <location>
        <begin position="93"/>
        <end position="113"/>
    </location>
</feature>
<keyword evidence="8" id="KW-1185">Reference proteome</keyword>
<dbReference type="PANTHER" id="PTHR23507:SF1">
    <property type="entry name" value="FI18259P1-RELATED"/>
    <property type="match status" value="1"/>
</dbReference>
<feature type="transmembrane region" description="Helical" evidence="6">
    <location>
        <begin position="477"/>
        <end position="495"/>
    </location>
</feature>
<dbReference type="SUPFAM" id="SSF103473">
    <property type="entry name" value="MFS general substrate transporter"/>
    <property type="match status" value="1"/>
</dbReference>
<feature type="transmembrane region" description="Helical" evidence="6">
    <location>
        <begin position="222"/>
        <end position="251"/>
    </location>
</feature>
<proteinExistence type="predicted"/>
<accession>A0A9P5TAK7</accession>
<evidence type="ECO:0000256" key="3">
    <source>
        <dbReference type="ARBA" id="ARBA00022989"/>
    </source>
</evidence>
<feature type="transmembrane region" description="Helical" evidence="6">
    <location>
        <begin position="263"/>
        <end position="282"/>
    </location>
</feature>
<feature type="transmembrane region" description="Helical" evidence="6">
    <location>
        <begin position="574"/>
        <end position="593"/>
    </location>
</feature>
<organism evidence="7 8">
    <name type="scientific">Russula ochroleuca</name>
    <dbReference type="NCBI Taxonomy" id="152965"/>
    <lineage>
        <taxon>Eukaryota</taxon>
        <taxon>Fungi</taxon>
        <taxon>Dikarya</taxon>
        <taxon>Basidiomycota</taxon>
        <taxon>Agaricomycotina</taxon>
        <taxon>Agaricomycetes</taxon>
        <taxon>Russulales</taxon>
        <taxon>Russulaceae</taxon>
        <taxon>Russula</taxon>
    </lineage>
</organism>
<feature type="transmembrane region" description="Helical" evidence="6">
    <location>
        <begin position="195"/>
        <end position="216"/>
    </location>
</feature>
<evidence type="ECO:0000256" key="2">
    <source>
        <dbReference type="ARBA" id="ARBA00022692"/>
    </source>
</evidence>
<dbReference type="Proteomes" id="UP000759537">
    <property type="component" value="Unassembled WGS sequence"/>
</dbReference>
<sequence>MPTTSPSPPRSRSRLRAGVIQSPYPSIGVHLEDQVDGATAELLHEFVHSHTPLPVEEPPDPATYETGGLEIDKMALEAQRLERVSRPWWQRPSATWFIVLSPLSMLAASALIAPRLQLYTCLMCNDLYAGQWVPTNGSINSDMRALGPIPCAADPVVQANVAKFLTITATVQGILSCLTVTFWGSFSDRYGRVKFLRLNITTLLLSDAALAALAIAPEYVPGGYWLILVTSALEGLVGGRSAAIAAVHAYLADCSDPATRSRIFSRFLGLIFIGVAFGPGLGGLAQHLSGNPYMIFYVALGLHIINALFQWFVIPESLLPAQMDAARRARGEGSKGLWLSRMFSFLGPLTVLAPLPQKGGVNPQKALKKDWSLTWLALSSAPESLVLGSMQYWFQYVTGRFNWSAEMLGYYITVIGLTRALFLMIGFPAILHFFVPKSRPVQLPTSPDEPLDTNSSLPPTAPAHDPVRVHTPAVDLGIARASLALQAICFVLIAVSKDAGMYVAASALGALAAGYAPTMQSLSLELYTRRGGAPSEAGMLFGAMSVIQTIGNQVVGPSLFGVIYIKTVATFPEAIFYVVVVVVLLSIFFLFLVRIPPYPETMDAEVEGPLVVDVPTIVVNDE</sequence>
<reference evidence="7" key="2">
    <citation type="journal article" date="2020" name="Nat. Commun.">
        <title>Large-scale genome sequencing of mycorrhizal fungi provides insights into the early evolution of symbiotic traits.</title>
        <authorList>
            <person name="Miyauchi S."/>
            <person name="Kiss E."/>
            <person name="Kuo A."/>
            <person name="Drula E."/>
            <person name="Kohler A."/>
            <person name="Sanchez-Garcia M."/>
            <person name="Morin E."/>
            <person name="Andreopoulos B."/>
            <person name="Barry K.W."/>
            <person name="Bonito G."/>
            <person name="Buee M."/>
            <person name="Carver A."/>
            <person name="Chen C."/>
            <person name="Cichocki N."/>
            <person name="Clum A."/>
            <person name="Culley D."/>
            <person name="Crous P.W."/>
            <person name="Fauchery L."/>
            <person name="Girlanda M."/>
            <person name="Hayes R.D."/>
            <person name="Keri Z."/>
            <person name="LaButti K."/>
            <person name="Lipzen A."/>
            <person name="Lombard V."/>
            <person name="Magnuson J."/>
            <person name="Maillard F."/>
            <person name="Murat C."/>
            <person name="Nolan M."/>
            <person name="Ohm R.A."/>
            <person name="Pangilinan J."/>
            <person name="Pereira M.F."/>
            <person name="Perotto S."/>
            <person name="Peter M."/>
            <person name="Pfister S."/>
            <person name="Riley R."/>
            <person name="Sitrit Y."/>
            <person name="Stielow J.B."/>
            <person name="Szollosi G."/>
            <person name="Zifcakova L."/>
            <person name="Stursova M."/>
            <person name="Spatafora J.W."/>
            <person name="Tedersoo L."/>
            <person name="Vaario L.M."/>
            <person name="Yamada A."/>
            <person name="Yan M."/>
            <person name="Wang P."/>
            <person name="Xu J."/>
            <person name="Bruns T."/>
            <person name="Baldrian P."/>
            <person name="Vilgalys R."/>
            <person name="Dunand C."/>
            <person name="Henrissat B."/>
            <person name="Grigoriev I.V."/>
            <person name="Hibbett D."/>
            <person name="Nagy L.G."/>
            <person name="Martin F.M."/>
        </authorList>
    </citation>
    <scope>NUCLEOTIDE SEQUENCE</scope>
    <source>
        <strain evidence="7">Prilba</strain>
    </source>
</reference>
<name>A0A9P5TAK7_9AGAM</name>
<keyword evidence="4 6" id="KW-0472">Membrane</keyword>
<comment type="caution">
    <text evidence="7">The sequence shown here is derived from an EMBL/GenBank/DDBJ whole genome shotgun (WGS) entry which is preliminary data.</text>
</comment>
<feature type="transmembrane region" description="Helical" evidence="6">
    <location>
        <begin position="408"/>
        <end position="435"/>
    </location>
</feature>
<dbReference type="GO" id="GO:0022857">
    <property type="term" value="F:transmembrane transporter activity"/>
    <property type="evidence" value="ECO:0007669"/>
    <property type="project" value="InterPro"/>
</dbReference>
<keyword evidence="2 6" id="KW-0812">Transmembrane</keyword>
<dbReference type="InterPro" id="IPR011701">
    <property type="entry name" value="MFS"/>
</dbReference>
<feature type="transmembrane region" description="Helical" evidence="6">
    <location>
        <begin position="294"/>
        <end position="315"/>
    </location>
</feature>
<feature type="transmembrane region" description="Helical" evidence="6">
    <location>
        <begin position="164"/>
        <end position="183"/>
    </location>
</feature>
<dbReference type="Gene3D" id="1.20.1250.20">
    <property type="entry name" value="MFS general substrate transporter like domains"/>
    <property type="match status" value="2"/>
</dbReference>
<evidence type="ECO:0000313" key="7">
    <source>
        <dbReference type="EMBL" id="KAF8482437.1"/>
    </source>
</evidence>